<keyword evidence="1" id="KW-0472">Membrane</keyword>
<gene>
    <name evidence="2" type="ORF">C3K47_19285</name>
</gene>
<sequence length="68" mass="7629">MFFIIIFQAFFGGLSNKFDCPNEWEEKNIKQIIIRFFIVVNLFFTIAANVLALAEGAVKTPASKSAVV</sequence>
<comment type="caution">
    <text evidence="2">The sequence shown here is derived from an EMBL/GenBank/DDBJ whole genome shotgun (WGS) entry which is preliminary data.</text>
</comment>
<accession>A0A2S4ZXM0</accession>
<keyword evidence="3" id="KW-1185">Reference proteome</keyword>
<organism evidence="2 3">
    <name type="scientific">Solitalea longa</name>
    <dbReference type="NCBI Taxonomy" id="2079460"/>
    <lineage>
        <taxon>Bacteria</taxon>
        <taxon>Pseudomonadati</taxon>
        <taxon>Bacteroidota</taxon>
        <taxon>Sphingobacteriia</taxon>
        <taxon>Sphingobacteriales</taxon>
        <taxon>Sphingobacteriaceae</taxon>
        <taxon>Solitalea</taxon>
    </lineage>
</organism>
<name>A0A2S4ZXM0_9SPHI</name>
<dbReference type="EMBL" id="PQVF01000028">
    <property type="protein sequence ID" value="POY34633.1"/>
    <property type="molecule type" value="Genomic_DNA"/>
</dbReference>
<proteinExistence type="predicted"/>
<evidence type="ECO:0000313" key="2">
    <source>
        <dbReference type="EMBL" id="POY34633.1"/>
    </source>
</evidence>
<keyword evidence="1" id="KW-0812">Transmembrane</keyword>
<keyword evidence="1" id="KW-1133">Transmembrane helix</keyword>
<dbReference type="Proteomes" id="UP000236893">
    <property type="component" value="Unassembled WGS sequence"/>
</dbReference>
<reference evidence="2 3" key="1">
    <citation type="submission" date="2018-01" db="EMBL/GenBank/DDBJ databases">
        <authorList>
            <person name="Gaut B.S."/>
            <person name="Morton B.R."/>
            <person name="Clegg M.T."/>
            <person name="Duvall M.R."/>
        </authorList>
    </citation>
    <scope>NUCLEOTIDE SEQUENCE [LARGE SCALE GENOMIC DNA]</scope>
    <source>
        <strain evidence="2 3">HR-AV</strain>
    </source>
</reference>
<dbReference type="AlphaFoldDB" id="A0A2S4ZXM0"/>
<evidence type="ECO:0000313" key="3">
    <source>
        <dbReference type="Proteomes" id="UP000236893"/>
    </source>
</evidence>
<feature type="transmembrane region" description="Helical" evidence="1">
    <location>
        <begin position="33"/>
        <end position="54"/>
    </location>
</feature>
<protein>
    <submittedName>
        <fullName evidence="2">Uncharacterized protein</fullName>
    </submittedName>
</protein>
<evidence type="ECO:0000256" key="1">
    <source>
        <dbReference type="SAM" id="Phobius"/>
    </source>
</evidence>